<sequence length="205" mass="23192">MLESNHLKTIVKDALLQDTWIQPVPLTEDMAARKIPVLENAHKLLNFRQECMLDLSEADEDLIRIICLKKFGEVLAGLDEVAFHWDGDTKHFVCKALDVSGIDDLMEKQEAEEKAQKALAEEKKQKLMKSMAQLRMQSVVRKLEGSILNEDEGLPPYVIPIADVMCNQLNIIRQLSECGRFVVVIPQDGKTNIVIRFKDGGHLSL</sequence>
<protein>
    <submittedName>
        <fullName evidence="2">Uncharacterized protein</fullName>
    </submittedName>
</protein>
<dbReference type="Proteomes" id="UP000230750">
    <property type="component" value="Unassembled WGS sequence"/>
</dbReference>
<evidence type="ECO:0000313" key="3">
    <source>
        <dbReference type="Proteomes" id="UP000230750"/>
    </source>
</evidence>
<evidence type="ECO:0000256" key="1">
    <source>
        <dbReference type="SAM" id="Coils"/>
    </source>
</evidence>
<evidence type="ECO:0000313" key="2">
    <source>
        <dbReference type="EMBL" id="PIK34113.1"/>
    </source>
</evidence>
<feature type="coiled-coil region" evidence="1">
    <location>
        <begin position="102"/>
        <end position="137"/>
    </location>
</feature>
<dbReference type="STRING" id="307972.A0A2G8JEF9"/>
<comment type="caution">
    <text evidence="2">The sequence shown here is derived from an EMBL/GenBank/DDBJ whole genome shotgun (WGS) entry which is preliminary data.</text>
</comment>
<accession>A0A2G8JEF9</accession>
<proteinExistence type="predicted"/>
<name>A0A2G8JEF9_STIJA</name>
<keyword evidence="3" id="KW-1185">Reference proteome</keyword>
<organism evidence="2 3">
    <name type="scientific">Stichopus japonicus</name>
    <name type="common">Sea cucumber</name>
    <dbReference type="NCBI Taxonomy" id="307972"/>
    <lineage>
        <taxon>Eukaryota</taxon>
        <taxon>Metazoa</taxon>
        <taxon>Echinodermata</taxon>
        <taxon>Eleutherozoa</taxon>
        <taxon>Echinozoa</taxon>
        <taxon>Holothuroidea</taxon>
        <taxon>Aspidochirotacea</taxon>
        <taxon>Aspidochirotida</taxon>
        <taxon>Stichopodidae</taxon>
        <taxon>Apostichopus</taxon>
    </lineage>
</organism>
<gene>
    <name evidence="2" type="ORF">BSL78_29062</name>
</gene>
<dbReference type="AlphaFoldDB" id="A0A2G8JEF9"/>
<keyword evidence="1" id="KW-0175">Coiled coil</keyword>
<dbReference type="EMBL" id="MRZV01002284">
    <property type="protein sequence ID" value="PIK34113.1"/>
    <property type="molecule type" value="Genomic_DNA"/>
</dbReference>
<reference evidence="2 3" key="1">
    <citation type="journal article" date="2017" name="PLoS Biol.">
        <title>The sea cucumber genome provides insights into morphological evolution and visceral regeneration.</title>
        <authorList>
            <person name="Zhang X."/>
            <person name="Sun L."/>
            <person name="Yuan J."/>
            <person name="Sun Y."/>
            <person name="Gao Y."/>
            <person name="Zhang L."/>
            <person name="Li S."/>
            <person name="Dai H."/>
            <person name="Hamel J.F."/>
            <person name="Liu C."/>
            <person name="Yu Y."/>
            <person name="Liu S."/>
            <person name="Lin W."/>
            <person name="Guo K."/>
            <person name="Jin S."/>
            <person name="Xu P."/>
            <person name="Storey K.B."/>
            <person name="Huan P."/>
            <person name="Zhang T."/>
            <person name="Zhou Y."/>
            <person name="Zhang J."/>
            <person name="Lin C."/>
            <person name="Li X."/>
            <person name="Xing L."/>
            <person name="Huo D."/>
            <person name="Sun M."/>
            <person name="Wang L."/>
            <person name="Mercier A."/>
            <person name="Li F."/>
            <person name="Yang H."/>
            <person name="Xiang J."/>
        </authorList>
    </citation>
    <scope>NUCLEOTIDE SEQUENCE [LARGE SCALE GENOMIC DNA]</scope>
    <source>
        <strain evidence="2">Shaxun</strain>
        <tissue evidence="2">Muscle</tissue>
    </source>
</reference>
<dbReference type="OrthoDB" id="5920073at2759"/>